<keyword evidence="1" id="KW-1133">Transmembrane helix</keyword>
<dbReference type="OrthoDB" id="10434395at2759"/>
<keyword evidence="1" id="KW-0812">Transmembrane</keyword>
<gene>
    <name evidence="3" type="ORF">GRG538_LOCUS31081</name>
    <name evidence="4" type="ORF">HFQ381_LOCUS23733</name>
    <name evidence="5" type="ORF">QYT958_LOCUS12413</name>
    <name evidence="2" type="ORF">TIS948_LOCUS21503</name>
    <name evidence="6" type="ORF">UJA718_LOCUS32371</name>
</gene>
<evidence type="ECO:0000313" key="8">
    <source>
        <dbReference type="Proteomes" id="UP000663873"/>
    </source>
</evidence>
<evidence type="ECO:0000313" key="4">
    <source>
        <dbReference type="EMBL" id="CAF4449049.1"/>
    </source>
</evidence>
<dbReference type="Proteomes" id="UP000663825">
    <property type="component" value="Unassembled WGS sequence"/>
</dbReference>
<dbReference type="AlphaFoldDB" id="A0A821CZF6"/>
<dbReference type="EMBL" id="CAJOBR010001509">
    <property type="protein sequence ID" value="CAF4614045.1"/>
    <property type="molecule type" value="Genomic_DNA"/>
</dbReference>
<protein>
    <submittedName>
        <fullName evidence="5">Uncharacterized protein</fullName>
    </submittedName>
</protein>
<evidence type="ECO:0000256" key="1">
    <source>
        <dbReference type="SAM" id="Phobius"/>
    </source>
</evidence>
<dbReference type="Proteomes" id="UP000663872">
    <property type="component" value="Unassembled WGS sequence"/>
</dbReference>
<proteinExistence type="predicted"/>
<dbReference type="EMBL" id="CAJOBO010002403">
    <property type="protein sequence ID" value="CAF4449049.1"/>
    <property type="molecule type" value="Genomic_DNA"/>
</dbReference>
<dbReference type="EMBL" id="CAJOBP010027786">
    <property type="protein sequence ID" value="CAF4627335.1"/>
    <property type="molecule type" value="Genomic_DNA"/>
</dbReference>
<feature type="transmembrane region" description="Helical" evidence="1">
    <location>
        <begin position="87"/>
        <end position="103"/>
    </location>
</feature>
<evidence type="ECO:0000313" key="7">
    <source>
        <dbReference type="Proteomes" id="UP000663848"/>
    </source>
</evidence>
<keyword evidence="8" id="KW-1185">Reference proteome</keyword>
<evidence type="ECO:0000313" key="6">
    <source>
        <dbReference type="EMBL" id="CAF4627335.1"/>
    </source>
</evidence>
<evidence type="ECO:0000313" key="3">
    <source>
        <dbReference type="EMBL" id="CAF3745216.1"/>
    </source>
</evidence>
<evidence type="ECO:0000313" key="5">
    <source>
        <dbReference type="EMBL" id="CAF4614045.1"/>
    </source>
</evidence>
<dbReference type="Proteomes" id="UP000663851">
    <property type="component" value="Unassembled WGS sequence"/>
</dbReference>
<accession>A0A821CZF6</accession>
<feature type="transmembrane region" description="Helical" evidence="1">
    <location>
        <begin position="49"/>
        <end position="67"/>
    </location>
</feature>
<dbReference type="Proteomes" id="UP000663873">
    <property type="component" value="Unassembled WGS sequence"/>
</dbReference>
<dbReference type="EMBL" id="CAJNYT010005460">
    <property type="protein sequence ID" value="CAF3745216.1"/>
    <property type="molecule type" value="Genomic_DNA"/>
</dbReference>
<evidence type="ECO:0000313" key="2">
    <source>
        <dbReference type="EMBL" id="CAF3332581.1"/>
    </source>
</evidence>
<name>A0A821CZF6_9BILA</name>
<keyword evidence="1" id="KW-0472">Membrane</keyword>
<sequence>MSRRLSIMDDKLISKMILRNIATASQMKIEISDILNVQQMKIMTAYKEIYNYQPYLSFFLSLGIMSHFSQGSYYTHYASSDHRQVQLYLWMLGSSGMLNQLVLKSP</sequence>
<dbReference type="Proteomes" id="UP000663848">
    <property type="component" value="Unassembled WGS sequence"/>
</dbReference>
<dbReference type="EMBL" id="CAJNXB010003719">
    <property type="protein sequence ID" value="CAF3332581.1"/>
    <property type="molecule type" value="Genomic_DNA"/>
</dbReference>
<comment type="caution">
    <text evidence="5">The sequence shown here is derived from an EMBL/GenBank/DDBJ whole genome shotgun (WGS) entry which is preliminary data.</text>
</comment>
<reference evidence="5" key="1">
    <citation type="submission" date="2021-02" db="EMBL/GenBank/DDBJ databases">
        <authorList>
            <person name="Nowell W R."/>
        </authorList>
    </citation>
    <scope>NUCLEOTIDE SEQUENCE</scope>
</reference>
<organism evidence="5 7">
    <name type="scientific">Rotaria socialis</name>
    <dbReference type="NCBI Taxonomy" id="392032"/>
    <lineage>
        <taxon>Eukaryota</taxon>
        <taxon>Metazoa</taxon>
        <taxon>Spiralia</taxon>
        <taxon>Gnathifera</taxon>
        <taxon>Rotifera</taxon>
        <taxon>Eurotatoria</taxon>
        <taxon>Bdelloidea</taxon>
        <taxon>Philodinida</taxon>
        <taxon>Philodinidae</taxon>
        <taxon>Rotaria</taxon>
    </lineage>
</organism>